<organism evidence="8 9">
    <name type="scientific">Pontoporia blainvillei</name>
    <name type="common">Franciscana</name>
    <name type="synonym">Delphinus blainvillei</name>
    <dbReference type="NCBI Taxonomy" id="48723"/>
    <lineage>
        <taxon>Eukaryota</taxon>
        <taxon>Metazoa</taxon>
        <taxon>Chordata</taxon>
        <taxon>Craniata</taxon>
        <taxon>Vertebrata</taxon>
        <taxon>Euteleostomi</taxon>
        <taxon>Mammalia</taxon>
        <taxon>Eutheria</taxon>
        <taxon>Laurasiatheria</taxon>
        <taxon>Artiodactyla</taxon>
        <taxon>Whippomorpha</taxon>
        <taxon>Cetacea</taxon>
        <taxon>Odontoceti</taxon>
        <taxon>Pontoporiidae</taxon>
        <taxon>Pontoporia</taxon>
    </lineage>
</organism>
<dbReference type="Pfam" id="PF01582">
    <property type="entry name" value="TIR"/>
    <property type="match status" value="1"/>
</dbReference>
<evidence type="ECO:0000256" key="4">
    <source>
        <dbReference type="ARBA" id="ARBA00022989"/>
    </source>
</evidence>
<keyword evidence="4 6" id="KW-1133">Transmembrane helix</keyword>
<keyword evidence="2 6" id="KW-0812">Transmembrane</keyword>
<evidence type="ECO:0000256" key="6">
    <source>
        <dbReference type="SAM" id="Phobius"/>
    </source>
</evidence>
<evidence type="ECO:0000313" key="8">
    <source>
        <dbReference type="EMBL" id="NIG60605.1"/>
    </source>
</evidence>
<feature type="transmembrane region" description="Helical" evidence="6">
    <location>
        <begin position="99"/>
        <end position="119"/>
    </location>
</feature>
<dbReference type="PANTHER" id="PTHR24365:SF525">
    <property type="entry name" value="TOLL-LIKE RECEPTOR 5"/>
    <property type="match status" value="1"/>
</dbReference>
<feature type="domain" description="TIR" evidence="7">
    <location>
        <begin position="150"/>
        <end position="295"/>
    </location>
</feature>
<gene>
    <name evidence="8" type="ORF">BU61_8404</name>
</gene>
<evidence type="ECO:0000256" key="5">
    <source>
        <dbReference type="ARBA" id="ARBA00023136"/>
    </source>
</evidence>
<dbReference type="EMBL" id="PGGH01200449">
    <property type="protein sequence ID" value="NIG60605.1"/>
    <property type="molecule type" value="Genomic_DNA"/>
</dbReference>
<comment type="caution">
    <text evidence="8">The sequence shown here is derived from an EMBL/GenBank/DDBJ whole genome shotgun (WGS) entry which is preliminary data.</text>
</comment>
<evidence type="ECO:0000259" key="7">
    <source>
        <dbReference type="PROSITE" id="PS50104"/>
    </source>
</evidence>
<keyword evidence="5 6" id="KW-0472">Membrane</keyword>
<comment type="subcellular location">
    <subcellularLocation>
        <location evidence="1">Membrane</location>
        <topology evidence="1">Single-pass membrane protein</topology>
    </subcellularLocation>
</comment>
<dbReference type="InterPro" id="IPR032675">
    <property type="entry name" value="LRR_dom_sf"/>
</dbReference>
<keyword evidence="3" id="KW-0732">Signal</keyword>
<evidence type="ECO:0000256" key="2">
    <source>
        <dbReference type="ARBA" id="ARBA00022692"/>
    </source>
</evidence>
<evidence type="ECO:0000256" key="1">
    <source>
        <dbReference type="ARBA" id="ARBA00004167"/>
    </source>
</evidence>
<dbReference type="PROSITE" id="PS50104">
    <property type="entry name" value="TIR"/>
    <property type="match status" value="1"/>
</dbReference>
<sequence>MVGEAYIVSANLTQGPQVPNTTESLLLSFSYSRTVTTTPFPFLEQLQLPELGTQFTPLTTDKEAFPNLPNLRILDLGKSQIEFLHPDCDEDEVLKSLKFSLFTLFAVTLTLFLVAILIVTKSRGFCFICYKKAQRLVFKYPIKGRESETYKYDAYLCFSSKDFEWVRNALLKHLDAQYSDRNRFNLCFEERDFLPGENHIANIQDALWSSRKVVCLVSRHFLRDGWCLEAFSYAQSRCLADLSGTLIMVVVGSLSQYQLMKHRSIRGFVQKQQYLRWPEDLQDVGWFLNKLSQLILKKEKERKKDNDIQLQSVTTIS</sequence>
<evidence type="ECO:0000256" key="3">
    <source>
        <dbReference type="ARBA" id="ARBA00022729"/>
    </source>
</evidence>
<dbReference type="SUPFAM" id="SSF52200">
    <property type="entry name" value="Toll/Interleukin receptor TIR domain"/>
    <property type="match status" value="1"/>
</dbReference>
<name>A0ABX0S7E3_PONBL</name>
<dbReference type="PANTHER" id="PTHR24365">
    <property type="entry name" value="TOLL-LIKE RECEPTOR"/>
    <property type="match status" value="1"/>
</dbReference>
<dbReference type="Gene3D" id="3.40.50.10140">
    <property type="entry name" value="Toll/interleukin-1 receptor homology (TIR) domain"/>
    <property type="match status" value="1"/>
</dbReference>
<evidence type="ECO:0000313" key="9">
    <source>
        <dbReference type="Proteomes" id="UP001165941"/>
    </source>
</evidence>
<dbReference type="InterPro" id="IPR000157">
    <property type="entry name" value="TIR_dom"/>
</dbReference>
<dbReference type="InterPro" id="IPR035897">
    <property type="entry name" value="Toll_tir_struct_dom_sf"/>
</dbReference>
<keyword evidence="9" id="KW-1185">Reference proteome</keyword>
<protein>
    <submittedName>
        <fullName evidence="8">Toll-like receptor 5</fullName>
    </submittedName>
</protein>
<reference evidence="8" key="1">
    <citation type="submission" date="2018-05" db="EMBL/GenBank/DDBJ databases">
        <authorList>
            <person name="Pedro S.L.S."/>
            <person name="Freitas R.C."/>
            <person name="Barreto A.S."/>
            <person name="Lima A.O.S."/>
        </authorList>
    </citation>
    <scope>NUCLEOTIDE SEQUENCE</scope>
    <source>
        <strain evidence="8">BP203</strain>
        <tissue evidence="8">Muscle</tissue>
    </source>
</reference>
<accession>A0ABX0S7E3</accession>
<dbReference type="SMART" id="SM00255">
    <property type="entry name" value="TIR"/>
    <property type="match status" value="1"/>
</dbReference>
<proteinExistence type="predicted"/>
<dbReference type="Gene3D" id="3.80.10.10">
    <property type="entry name" value="Ribonuclease Inhibitor"/>
    <property type="match status" value="1"/>
</dbReference>
<dbReference type="Proteomes" id="UP001165941">
    <property type="component" value="Unassembled WGS sequence"/>
</dbReference>